<keyword evidence="6" id="KW-1278">Translocase</keyword>
<dbReference type="AlphaFoldDB" id="A0A8H7IC80"/>
<feature type="transmembrane region" description="Helical" evidence="9">
    <location>
        <begin position="911"/>
        <end position="927"/>
    </location>
</feature>
<keyword evidence="5" id="KW-0067">ATP-binding</keyword>
<evidence type="ECO:0000256" key="9">
    <source>
        <dbReference type="SAM" id="Phobius"/>
    </source>
</evidence>
<evidence type="ECO:0000256" key="5">
    <source>
        <dbReference type="ARBA" id="ARBA00022840"/>
    </source>
</evidence>
<dbReference type="Pfam" id="PF13246">
    <property type="entry name" value="Cation_ATPase"/>
    <property type="match status" value="1"/>
</dbReference>
<evidence type="ECO:0000256" key="8">
    <source>
        <dbReference type="ARBA" id="ARBA00023136"/>
    </source>
</evidence>
<keyword evidence="4" id="KW-0547">Nucleotide-binding</keyword>
<feature type="transmembrane region" description="Helical" evidence="9">
    <location>
        <begin position="792"/>
        <end position="816"/>
    </location>
</feature>
<keyword evidence="3 9" id="KW-0812">Transmembrane</keyword>
<evidence type="ECO:0000256" key="4">
    <source>
        <dbReference type="ARBA" id="ARBA00022741"/>
    </source>
</evidence>
<evidence type="ECO:0000256" key="7">
    <source>
        <dbReference type="ARBA" id="ARBA00022989"/>
    </source>
</evidence>
<dbReference type="GO" id="GO:0006883">
    <property type="term" value="P:intracellular sodium ion homeostasis"/>
    <property type="evidence" value="ECO:0007669"/>
    <property type="project" value="TreeGrafter"/>
</dbReference>
<feature type="transmembrane region" description="Helical" evidence="9">
    <location>
        <begin position="877"/>
        <end position="899"/>
    </location>
</feature>
<evidence type="ECO:0000256" key="1">
    <source>
        <dbReference type="ARBA" id="ARBA00004651"/>
    </source>
</evidence>
<dbReference type="GO" id="GO:0030007">
    <property type="term" value="P:intracellular potassium ion homeostasis"/>
    <property type="evidence" value="ECO:0007669"/>
    <property type="project" value="TreeGrafter"/>
</dbReference>
<gene>
    <name evidence="11" type="ORF">RHS01_05990</name>
</gene>
<dbReference type="InterPro" id="IPR018303">
    <property type="entry name" value="ATPase_P-typ_P_site"/>
</dbReference>
<reference evidence="11" key="1">
    <citation type="submission" date="2020-09" db="EMBL/GenBank/DDBJ databases">
        <title>Comparative genome analyses of four rice-infecting Rhizoctonia solani isolates reveal extensive enrichment of homogalacturonan modification genes.</title>
        <authorList>
            <person name="Lee D.-Y."/>
            <person name="Jeon J."/>
            <person name="Kim K.-T."/>
            <person name="Cheong K."/>
            <person name="Song H."/>
            <person name="Choi G."/>
            <person name="Ko J."/>
            <person name="Opiyo S.O."/>
            <person name="Zuo S."/>
            <person name="Madhav S."/>
            <person name="Lee Y.-H."/>
            <person name="Wang G.-L."/>
        </authorList>
    </citation>
    <scope>NUCLEOTIDE SEQUENCE</scope>
    <source>
        <strain evidence="11">AG1-IA B2</strain>
    </source>
</reference>
<dbReference type="InterPro" id="IPR023298">
    <property type="entry name" value="ATPase_P-typ_TM_dom_sf"/>
</dbReference>
<dbReference type="PANTHER" id="PTHR43294:SF21">
    <property type="entry name" value="CATION TRANSPORTING ATPASE"/>
    <property type="match status" value="1"/>
</dbReference>
<keyword evidence="8 9" id="KW-0472">Membrane</keyword>
<dbReference type="SUPFAM" id="SSF56784">
    <property type="entry name" value="HAD-like"/>
    <property type="match status" value="1"/>
</dbReference>
<dbReference type="Proteomes" id="UP000614334">
    <property type="component" value="Unassembled WGS sequence"/>
</dbReference>
<dbReference type="SUPFAM" id="SSF81665">
    <property type="entry name" value="Calcium ATPase, transmembrane domain M"/>
    <property type="match status" value="1"/>
</dbReference>
<dbReference type="InterPro" id="IPR008250">
    <property type="entry name" value="ATPase_P-typ_transduc_dom_A_sf"/>
</dbReference>
<keyword evidence="7 9" id="KW-1133">Transmembrane helix</keyword>
<dbReference type="PANTHER" id="PTHR43294">
    <property type="entry name" value="SODIUM/POTASSIUM-TRANSPORTING ATPASE SUBUNIT ALPHA"/>
    <property type="match status" value="1"/>
</dbReference>
<dbReference type="Gene3D" id="1.20.1110.10">
    <property type="entry name" value="Calcium-transporting ATPase, transmembrane domain"/>
    <property type="match status" value="3"/>
</dbReference>
<dbReference type="PRINTS" id="PR00119">
    <property type="entry name" value="CATATPASE"/>
</dbReference>
<dbReference type="InterPro" id="IPR006068">
    <property type="entry name" value="ATPase_P-typ_cation-transptr_C"/>
</dbReference>
<proteinExistence type="predicted"/>
<dbReference type="PRINTS" id="PR00121">
    <property type="entry name" value="NAKATPASE"/>
</dbReference>
<dbReference type="GO" id="GO:0005524">
    <property type="term" value="F:ATP binding"/>
    <property type="evidence" value="ECO:0007669"/>
    <property type="project" value="UniProtKB-KW"/>
</dbReference>
<evidence type="ECO:0000256" key="2">
    <source>
        <dbReference type="ARBA" id="ARBA00022475"/>
    </source>
</evidence>
<evidence type="ECO:0000256" key="3">
    <source>
        <dbReference type="ARBA" id="ARBA00022692"/>
    </source>
</evidence>
<comment type="subcellular location">
    <subcellularLocation>
        <location evidence="1">Cell membrane</location>
        <topology evidence="1">Multi-pass membrane protein</topology>
    </subcellularLocation>
</comment>
<evidence type="ECO:0000256" key="6">
    <source>
        <dbReference type="ARBA" id="ARBA00022967"/>
    </source>
</evidence>
<dbReference type="InterPro" id="IPR023299">
    <property type="entry name" value="ATPase_P-typ_cyto_dom_N"/>
</dbReference>
<evidence type="ECO:0000259" key="10">
    <source>
        <dbReference type="Pfam" id="PF00689"/>
    </source>
</evidence>
<dbReference type="Gene3D" id="3.40.1110.10">
    <property type="entry name" value="Calcium-transporting ATPase, cytoplasmic domain N"/>
    <property type="match status" value="1"/>
</dbReference>
<dbReference type="PROSITE" id="PS00154">
    <property type="entry name" value="ATPASE_E1_E2"/>
    <property type="match status" value="1"/>
</dbReference>
<dbReference type="InterPro" id="IPR023214">
    <property type="entry name" value="HAD_sf"/>
</dbReference>
<name>A0A8H7IC80_9AGAM</name>
<sequence>MLIWLDTTMSPDKSQGLPIGLLTLHRPSCSPPVEFRTLSLHVDETVRQQAAESAKVPPKRSLLFSVSPAVGLDSAQAQRRLATNGPTPYLRHLVILSARFWNGFLVDLVHFFSLLVLSVYCMEAPWRAEPSTRKSALAVVLLIIFHRRTLASLTSLLPSAVTVLRDGQPTVTQASQLVTGDIVMLVRTYPASTHYTDQNFLETRNIALQGTYCVSGSGMGVVVQVGDGTVFGRIARLSTGPNANGKNGLTAGLTTLQREILRFVLIWVREYCGNYYSHSLGRMVYVPNIQTCTYGALQAVAITMSLAKVAHTLSKKKVLCKSLSIVETLGSVNVLCSDKTGTLTQNKMTVQDVAIFDTEYSVLGFRDASNEGQGNNNLRQMSAVAAICNSANFASGTEDEPTSIRKVIGDATDSAILRFAHTMRPIETSRSVWDDVFKLNFSSKTKFMLKLSKLVDSSGSLPAPLVRSDMFNPQTDYLLTVKGAPDVLYPRCTSIMSPVDGQVFDLTPERLAQLTAVQNRWAARGRRVLMLGRRIVRGSEFKGPISDESIAEVNWNLTIIGLVGLIDPLKEDIIETVRICRGAGIRFFMVTGDHPATAVAIAAQAGIVSGNPDAIHRLSDLDDSLDEKAIPQYDPTPRILSELGMKSIVITGTDLMTISSSQMEQLCQYDEIVFARTSPEQKLRIVHEFQRRGGVVAMTGDGAADCGIAMGDGSDVAREAADMVLLENFEAIVVALEYGRLVYDNLKKTVLYLLPAGRCLAGAQSRSRKAGTGPSVTPTRNVKTDRLADWKLLLHAYGFIGVLESLCAMSMSFWYLQRNGVPFSDLVLGFGNWPTLDEEKLDKAQSVYFFTLVIMQWGNLLATRSRKLSIFQHKPSGNWYIFPAMICALVIGIFFSYVPFFQKTFLTERPVEHYFLPVAFGLGILLLDEARKFMVRRYPNGLLAKLAW</sequence>
<dbReference type="GO" id="GO:1990573">
    <property type="term" value="P:potassium ion import across plasma membrane"/>
    <property type="evidence" value="ECO:0007669"/>
    <property type="project" value="TreeGrafter"/>
</dbReference>
<dbReference type="Pfam" id="PF00689">
    <property type="entry name" value="Cation_ATPase_C"/>
    <property type="match status" value="1"/>
</dbReference>
<dbReference type="GO" id="GO:1902600">
    <property type="term" value="P:proton transmembrane transport"/>
    <property type="evidence" value="ECO:0007669"/>
    <property type="project" value="TreeGrafter"/>
</dbReference>
<dbReference type="FunFam" id="3.40.50.1000:FF:000001">
    <property type="entry name" value="Phospholipid-transporting ATPase IC"/>
    <property type="match status" value="1"/>
</dbReference>
<dbReference type="InterPro" id="IPR050510">
    <property type="entry name" value="Cation_transp_ATPase_P-type"/>
</dbReference>
<dbReference type="GO" id="GO:0005886">
    <property type="term" value="C:plasma membrane"/>
    <property type="evidence" value="ECO:0007669"/>
    <property type="project" value="UniProtKB-SubCell"/>
</dbReference>
<feature type="domain" description="Cation-transporting P-type ATPase C-terminal" evidence="10">
    <location>
        <begin position="782"/>
        <end position="933"/>
    </location>
</feature>
<dbReference type="SUPFAM" id="SSF81653">
    <property type="entry name" value="Calcium ATPase, transduction domain A"/>
    <property type="match status" value="1"/>
</dbReference>
<accession>A0A8H7IC80</accession>
<dbReference type="SUPFAM" id="SSF81660">
    <property type="entry name" value="Metal cation-transporting ATPase, ATP-binding domain N"/>
    <property type="match status" value="1"/>
</dbReference>
<dbReference type="InterPro" id="IPR036412">
    <property type="entry name" value="HAD-like_sf"/>
</dbReference>
<evidence type="ECO:0000313" key="12">
    <source>
        <dbReference type="Proteomes" id="UP000614334"/>
    </source>
</evidence>
<evidence type="ECO:0000313" key="11">
    <source>
        <dbReference type="EMBL" id="KAF8754621.1"/>
    </source>
</evidence>
<dbReference type="GO" id="GO:0005391">
    <property type="term" value="F:P-type sodium:potassium-exchanging transporter activity"/>
    <property type="evidence" value="ECO:0007669"/>
    <property type="project" value="TreeGrafter"/>
</dbReference>
<keyword evidence="2" id="KW-1003">Cell membrane</keyword>
<protein>
    <submittedName>
        <fullName evidence="11">Cation transport ATPase (P-type) family</fullName>
    </submittedName>
</protein>
<organism evidence="11 12">
    <name type="scientific">Rhizoctonia solani</name>
    <dbReference type="NCBI Taxonomy" id="456999"/>
    <lineage>
        <taxon>Eukaryota</taxon>
        <taxon>Fungi</taxon>
        <taxon>Dikarya</taxon>
        <taxon>Basidiomycota</taxon>
        <taxon>Agaricomycotina</taxon>
        <taxon>Agaricomycetes</taxon>
        <taxon>Cantharellales</taxon>
        <taxon>Ceratobasidiaceae</taxon>
        <taxon>Rhizoctonia</taxon>
    </lineage>
</organism>
<comment type="caution">
    <text evidence="11">The sequence shown here is derived from an EMBL/GenBank/DDBJ whole genome shotgun (WGS) entry which is preliminary data.</text>
</comment>
<dbReference type="EMBL" id="JACYCF010000010">
    <property type="protein sequence ID" value="KAF8754621.1"/>
    <property type="molecule type" value="Genomic_DNA"/>
</dbReference>
<dbReference type="Gene3D" id="2.70.150.10">
    <property type="entry name" value="Calcium-transporting ATPase, cytoplasmic transduction domain A"/>
    <property type="match status" value="2"/>
</dbReference>
<dbReference type="Gene3D" id="3.40.50.1000">
    <property type="entry name" value="HAD superfamily/HAD-like"/>
    <property type="match status" value="1"/>
</dbReference>
<dbReference type="GO" id="GO:0036376">
    <property type="term" value="P:sodium ion export across plasma membrane"/>
    <property type="evidence" value="ECO:0007669"/>
    <property type="project" value="TreeGrafter"/>
</dbReference>